<reference evidence="1 2" key="1">
    <citation type="submission" date="2015-10" db="EMBL/GenBank/DDBJ databases">
        <title>Complete genome sequence of Klebsiella pneumoniae bacteriophage vB_KpnM_KB57.</title>
        <authorList>
            <person name="Volozhantsev N.V."/>
            <person name="Popova A.V."/>
            <person name="Krasilnikova V.M."/>
            <person name="Bogun A.G."/>
        </authorList>
    </citation>
    <scope>NUCLEOTIDE SEQUENCE [LARGE SCALE GENOMIC DNA]</scope>
</reference>
<dbReference type="OrthoDB" id="26265at10239"/>
<proteinExistence type="predicted"/>
<sequence>MKVTGKQTIVQNVEVDISDEEIMNIVKAQTPDYLADVLTKELLRDFIYRLPADFTGERAVWETRKRGYEPFLVLVHVDAWWDYHNNVGVDEEVRPLTEEETAKYNMICGLRDYIKELQK</sequence>
<accession>A0A0S1S5B2</accession>
<organism evidence="1 2">
    <name type="scientific">Klebsiella phage vB_KpnM_KB57</name>
    <dbReference type="NCBI Taxonomy" id="1719140"/>
    <lineage>
        <taxon>Viruses</taxon>
        <taxon>Duplodnaviria</taxon>
        <taxon>Heunggongvirae</taxon>
        <taxon>Uroviricota</taxon>
        <taxon>Caudoviricetes</taxon>
        <taxon>Vequintavirinae</taxon>
        <taxon>Mydovirus</taxon>
        <taxon>Mydovirus KB57</taxon>
    </lineage>
</organism>
<keyword evidence="2" id="KW-1185">Reference proteome</keyword>
<gene>
    <name evidence="1" type="ORF">KB57_019</name>
</gene>
<protein>
    <submittedName>
        <fullName evidence="1">Uncharacterized protein</fullName>
    </submittedName>
</protein>
<name>A0A0S1S5B2_9CAUD</name>
<dbReference type="KEGG" id="vg:26522975"/>
<dbReference type="EMBL" id="KT934943">
    <property type="protein sequence ID" value="ALM02412.1"/>
    <property type="molecule type" value="Genomic_DNA"/>
</dbReference>
<dbReference type="Proteomes" id="UP000203990">
    <property type="component" value="Segment"/>
</dbReference>
<dbReference type="RefSeq" id="YP_009187632.1">
    <property type="nucleotide sequence ID" value="NC_028659.1"/>
</dbReference>
<dbReference type="GeneID" id="26522975"/>
<evidence type="ECO:0000313" key="1">
    <source>
        <dbReference type="EMBL" id="ALM02412.1"/>
    </source>
</evidence>
<evidence type="ECO:0000313" key="2">
    <source>
        <dbReference type="Proteomes" id="UP000203990"/>
    </source>
</evidence>